<reference evidence="2" key="1">
    <citation type="submission" date="2016-06" db="EMBL/GenBank/DDBJ databases">
        <title>Parallel loss of symbiosis genes in relatives of nitrogen-fixing non-legume Parasponia.</title>
        <authorList>
            <person name="Van Velzen R."/>
            <person name="Holmer R."/>
            <person name="Bu F."/>
            <person name="Rutten L."/>
            <person name="Van Zeijl A."/>
            <person name="Liu W."/>
            <person name="Santuari L."/>
            <person name="Cao Q."/>
            <person name="Sharma T."/>
            <person name="Shen D."/>
            <person name="Roswanjaya Y."/>
            <person name="Wardhani T."/>
            <person name="Kalhor M.S."/>
            <person name="Jansen J."/>
            <person name="Van den Hoogen J."/>
            <person name="Gungor B."/>
            <person name="Hartog M."/>
            <person name="Hontelez J."/>
            <person name="Verver J."/>
            <person name="Yang W.-C."/>
            <person name="Schijlen E."/>
            <person name="Repin R."/>
            <person name="Schilthuizen M."/>
            <person name="Schranz E."/>
            <person name="Heidstra R."/>
            <person name="Miyata K."/>
            <person name="Fedorova E."/>
            <person name="Kohlen W."/>
            <person name="Bisseling T."/>
            <person name="Smit S."/>
            <person name="Geurts R."/>
        </authorList>
    </citation>
    <scope>NUCLEOTIDE SEQUENCE [LARGE SCALE GENOMIC DNA]</scope>
    <source>
        <strain evidence="2">cv. RG33-2</strain>
    </source>
</reference>
<keyword evidence="2" id="KW-1185">Reference proteome</keyword>
<evidence type="ECO:0000313" key="2">
    <source>
        <dbReference type="Proteomes" id="UP000237000"/>
    </source>
</evidence>
<organism evidence="1 2">
    <name type="scientific">Trema orientale</name>
    <name type="common">Charcoal tree</name>
    <name type="synonym">Celtis orientalis</name>
    <dbReference type="NCBI Taxonomy" id="63057"/>
    <lineage>
        <taxon>Eukaryota</taxon>
        <taxon>Viridiplantae</taxon>
        <taxon>Streptophyta</taxon>
        <taxon>Embryophyta</taxon>
        <taxon>Tracheophyta</taxon>
        <taxon>Spermatophyta</taxon>
        <taxon>Magnoliopsida</taxon>
        <taxon>eudicotyledons</taxon>
        <taxon>Gunneridae</taxon>
        <taxon>Pentapetalae</taxon>
        <taxon>rosids</taxon>
        <taxon>fabids</taxon>
        <taxon>Rosales</taxon>
        <taxon>Cannabaceae</taxon>
        <taxon>Trema</taxon>
    </lineage>
</organism>
<sequence length="74" mass="8188">MYITVPSDPYPQPHPYPNPSLSLSTLSPLRFHRRLLSGVSASVSGYSGLKFRFLPRISVYSSLALPQAYACESD</sequence>
<protein>
    <submittedName>
        <fullName evidence="1">Uncharacterized protein</fullName>
    </submittedName>
</protein>
<dbReference type="AlphaFoldDB" id="A0A2P5EKK1"/>
<evidence type="ECO:0000313" key="1">
    <source>
        <dbReference type="EMBL" id="PON86060.1"/>
    </source>
</evidence>
<dbReference type="InParanoid" id="A0A2P5EKK1"/>
<proteinExistence type="predicted"/>
<accession>A0A2P5EKK1</accession>
<gene>
    <name evidence="1" type="ORF">TorRG33x02_181100</name>
</gene>
<comment type="caution">
    <text evidence="1">The sequence shown here is derived from an EMBL/GenBank/DDBJ whole genome shotgun (WGS) entry which is preliminary data.</text>
</comment>
<dbReference type="EMBL" id="JXTC01000137">
    <property type="protein sequence ID" value="PON86060.1"/>
    <property type="molecule type" value="Genomic_DNA"/>
</dbReference>
<name>A0A2P5EKK1_TREOI</name>
<dbReference type="Proteomes" id="UP000237000">
    <property type="component" value="Unassembled WGS sequence"/>
</dbReference>